<evidence type="ECO:0000313" key="2">
    <source>
        <dbReference type="EMBL" id="ELU39231.1"/>
    </source>
</evidence>
<evidence type="ECO:0000313" key="3">
    <source>
        <dbReference type="Proteomes" id="UP000011668"/>
    </source>
</evidence>
<accession>L8WM46</accession>
<keyword evidence="3" id="KW-1185">Reference proteome</keyword>
<sequence>MLLRLLTRLFAVLPVVLVFGALVSSAPVSTETHVTSCGDTCFANRASGGSIYSILTQLRFDLNKECDLVDEHLKAGTNPIEAFKAIISDFNVAAAKINNLPKGMASLPDGKGPEVVKAWTGILTVSAVNWIVDRQTWQGHRTRAIGDIFAGLSMQIGGAVSAAQGALTGALGGLQTLGSQILDASKPHWEQLQEQLVGHGLNALGSLLETINNVHGSVIGDRSTT</sequence>
<dbReference type="OrthoDB" id="3242112at2759"/>
<dbReference type="STRING" id="983506.L8WM46"/>
<organism evidence="2 3">
    <name type="scientific">Thanatephorus cucumeris (strain AG1-IA)</name>
    <name type="common">Rice sheath blight fungus</name>
    <name type="synonym">Rhizoctonia solani</name>
    <dbReference type="NCBI Taxonomy" id="983506"/>
    <lineage>
        <taxon>Eukaryota</taxon>
        <taxon>Fungi</taxon>
        <taxon>Dikarya</taxon>
        <taxon>Basidiomycota</taxon>
        <taxon>Agaricomycotina</taxon>
        <taxon>Agaricomycetes</taxon>
        <taxon>Cantharellales</taxon>
        <taxon>Ceratobasidiaceae</taxon>
        <taxon>Rhizoctonia</taxon>
        <taxon>Rhizoctonia solani AG-1</taxon>
    </lineage>
</organism>
<comment type="caution">
    <text evidence="2">The sequence shown here is derived from an EMBL/GenBank/DDBJ whole genome shotgun (WGS) entry which is preliminary data.</text>
</comment>
<keyword evidence="1" id="KW-0732">Signal</keyword>
<feature type="signal peptide" evidence="1">
    <location>
        <begin position="1"/>
        <end position="25"/>
    </location>
</feature>
<dbReference type="HOGENOM" id="CLU_107272_0_0_1"/>
<dbReference type="AlphaFoldDB" id="L8WM46"/>
<protein>
    <submittedName>
        <fullName evidence="2">Uncharacterized protein</fullName>
    </submittedName>
</protein>
<dbReference type="Proteomes" id="UP000011668">
    <property type="component" value="Unassembled WGS sequence"/>
</dbReference>
<proteinExistence type="predicted"/>
<dbReference type="EMBL" id="AFRT01001866">
    <property type="protein sequence ID" value="ELU39231.1"/>
    <property type="molecule type" value="Genomic_DNA"/>
</dbReference>
<reference evidence="2 3" key="1">
    <citation type="journal article" date="2013" name="Nat. Commun.">
        <title>The evolution and pathogenic mechanisms of the rice sheath blight pathogen.</title>
        <authorList>
            <person name="Zheng A."/>
            <person name="Lin R."/>
            <person name="Xu L."/>
            <person name="Qin P."/>
            <person name="Tang C."/>
            <person name="Ai P."/>
            <person name="Zhang D."/>
            <person name="Liu Y."/>
            <person name="Sun Z."/>
            <person name="Feng H."/>
            <person name="Wang Y."/>
            <person name="Chen Y."/>
            <person name="Liang X."/>
            <person name="Fu R."/>
            <person name="Li Q."/>
            <person name="Zhang J."/>
            <person name="Yu X."/>
            <person name="Xie Z."/>
            <person name="Ding L."/>
            <person name="Guan P."/>
            <person name="Tang J."/>
            <person name="Liang Y."/>
            <person name="Wang S."/>
            <person name="Deng Q."/>
            <person name="Li S."/>
            <person name="Zhu J."/>
            <person name="Wang L."/>
            <person name="Liu H."/>
            <person name="Li P."/>
        </authorList>
    </citation>
    <scope>NUCLEOTIDE SEQUENCE [LARGE SCALE GENOMIC DNA]</scope>
    <source>
        <strain evidence="3">AG-1 IA</strain>
    </source>
</reference>
<evidence type="ECO:0000256" key="1">
    <source>
        <dbReference type="SAM" id="SignalP"/>
    </source>
</evidence>
<feature type="chain" id="PRO_5003996944" evidence="1">
    <location>
        <begin position="26"/>
        <end position="225"/>
    </location>
</feature>
<name>L8WM46_THACA</name>
<gene>
    <name evidence="2" type="ORF">AG1IA_06739</name>
</gene>